<protein>
    <submittedName>
        <fullName evidence="1">Uncharacterized protein</fullName>
    </submittedName>
</protein>
<organism evidence="1 2">
    <name type="scientific">Bradyrhizobium retamae</name>
    <dbReference type="NCBI Taxonomy" id="1300035"/>
    <lineage>
        <taxon>Bacteria</taxon>
        <taxon>Pseudomonadati</taxon>
        <taxon>Pseudomonadota</taxon>
        <taxon>Alphaproteobacteria</taxon>
        <taxon>Hyphomicrobiales</taxon>
        <taxon>Nitrobacteraceae</taxon>
        <taxon>Bradyrhizobium</taxon>
    </lineage>
</organism>
<keyword evidence="2" id="KW-1185">Reference proteome</keyword>
<reference evidence="1 2" key="1">
    <citation type="submission" date="2014-03" db="EMBL/GenBank/DDBJ databases">
        <title>Bradyrhizobium valentinum sp. nov., isolated from effective nodules of Lupinus mariae-josephae, a lupine endemic of basic-lime soils in Eastern Spain.</title>
        <authorList>
            <person name="Duran D."/>
            <person name="Rey L."/>
            <person name="Navarro A."/>
            <person name="Busquets A."/>
            <person name="Imperial J."/>
            <person name="Ruiz-Argueso T."/>
        </authorList>
    </citation>
    <scope>NUCLEOTIDE SEQUENCE [LARGE SCALE GENOMIC DNA]</scope>
    <source>
        <strain evidence="1 2">Ro19</strain>
    </source>
</reference>
<dbReference type="RefSeq" id="WP_057843497.1">
    <property type="nucleotide sequence ID" value="NZ_LLYA01000112.1"/>
</dbReference>
<dbReference type="Proteomes" id="UP000052023">
    <property type="component" value="Unassembled WGS sequence"/>
</dbReference>
<dbReference type="EMBL" id="LLYA01000112">
    <property type="protein sequence ID" value="KRR27650.1"/>
    <property type="molecule type" value="Genomic_DNA"/>
</dbReference>
<evidence type="ECO:0000313" key="2">
    <source>
        <dbReference type="Proteomes" id="UP000052023"/>
    </source>
</evidence>
<gene>
    <name evidence="1" type="ORF">CQ13_04530</name>
</gene>
<proteinExistence type="predicted"/>
<evidence type="ECO:0000313" key="1">
    <source>
        <dbReference type="EMBL" id="KRR27650.1"/>
    </source>
</evidence>
<sequence length="140" mass="16070">MAFKQFAALPYRLREDDLQILLITTRKKRRWSIPKGWPIKRTAPHETALSKHTKRPACGRHLGKEDRAFPETKATEKAIDLDLHIDLLAEHELTRLTEMVSAIAQKLEVRTGAEPEIAEITKDVAPEVLLKEIEQQDDQD</sequence>
<dbReference type="OrthoDB" id="7066910at2"/>
<accession>A0A0R3N5J1</accession>
<dbReference type="AlphaFoldDB" id="A0A0R3N5J1"/>
<name>A0A0R3N5J1_9BRAD</name>
<comment type="caution">
    <text evidence="1">The sequence shown here is derived from an EMBL/GenBank/DDBJ whole genome shotgun (WGS) entry which is preliminary data.</text>
</comment>